<evidence type="ECO:0000256" key="6">
    <source>
        <dbReference type="ARBA" id="ARBA00022840"/>
    </source>
</evidence>
<dbReference type="EMBL" id="JH930468">
    <property type="protein sequence ID" value="EKM61269.1"/>
    <property type="molecule type" value="Genomic_DNA"/>
</dbReference>
<evidence type="ECO:0000256" key="7">
    <source>
        <dbReference type="ARBA" id="ARBA00023211"/>
    </source>
</evidence>
<dbReference type="EC" id="6.3.3.1" evidence="2"/>
<keyword evidence="3" id="KW-0436">Ligase</keyword>
<organism evidence="9 10">
    <name type="scientific">Phanerochaete carnosa (strain HHB-10118-sp)</name>
    <name type="common">White-rot fungus</name>
    <name type="synonym">Peniophora carnosa</name>
    <dbReference type="NCBI Taxonomy" id="650164"/>
    <lineage>
        <taxon>Eukaryota</taxon>
        <taxon>Fungi</taxon>
        <taxon>Dikarya</taxon>
        <taxon>Basidiomycota</taxon>
        <taxon>Agaricomycotina</taxon>
        <taxon>Agaricomycetes</taxon>
        <taxon>Polyporales</taxon>
        <taxon>Phanerochaetaceae</taxon>
        <taxon>Phanerochaete</taxon>
    </lineage>
</organism>
<dbReference type="InParanoid" id="K5WPV2"/>
<dbReference type="UniPathway" id="UPA00074">
    <property type="reaction ID" value="UER00129"/>
</dbReference>
<dbReference type="InterPro" id="IPR011054">
    <property type="entry name" value="Rudment_hybrid_motif"/>
</dbReference>
<dbReference type="InterPro" id="IPR036676">
    <property type="entry name" value="PurM-like_C_sf"/>
</dbReference>
<dbReference type="Gene3D" id="3.90.650.10">
    <property type="entry name" value="PurM-like C-terminal domain"/>
    <property type="match status" value="1"/>
</dbReference>
<dbReference type="GO" id="GO:0046084">
    <property type="term" value="P:adenine biosynthetic process"/>
    <property type="evidence" value="ECO:0007669"/>
    <property type="project" value="TreeGrafter"/>
</dbReference>
<evidence type="ECO:0000259" key="8">
    <source>
        <dbReference type="SMART" id="SM01210"/>
    </source>
</evidence>
<dbReference type="GO" id="GO:0005829">
    <property type="term" value="C:cytosol"/>
    <property type="evidence" value="ECO:0007669"/>
    <property type="project" value="TreeGrafter"/>
</dbReference>
<dbReference type="InterPro" id="IPR036921">
    <property type="entry name" value="PurM-like_N_sf"/>
</dbReference>
<sequence length="420" mass="43967">MSSDTVAFHAGTASSGDDVVTSGGRVIAVSAYAPTLKGALEAAYAGVDRIEFEGKTFRRDIAHRALKASTEAPKLTYAQAGVSVDAGNSLVDAIKPFVRATRRSGADAEIGGFGGVFDLKATGYTDPVLVSGTDGVGTKLRVAIETGIHDYVGIDLVAMSVNDLIVQGAEPLYFLDYFACSKLEVAQAATVIKGIAEGCQIAGCALIGGETAEMPGMYHEGDYDLAGFAVGAVERSQVLPAADIVPGDVLLGLSSSGLHSNGFSLVRKVVALSGLTWSSPCPWRSDVTLGRELLTPTKIYIKSLLPLAQAGLIKGMSHITGGGFTENIPRVLPRGTGCAVDAAAWDLPPVFRFLMAHGGVEPLEMARTFNNGIGMVLIVDRTNMDAVVQKLVAAGEQVFRIGEVTAESGVHMRNLDRWHA</sequence>
<dbReference type="GeneID" id="18907640"/>
<dbReference type="SUPFAM" id="SSF55326">
    <property type="entry name" value="PurM N-terminal domain-like"/>
    <property type="match status" value="1"/>
</dbReference>
<dbReference type="GO" id="GO:0005524">
    <property type="term" value="F:ATP binding"/>
    <property type="evidence" value="ECO:0007669"/>
    <property type="project" value="UniProtKB-KW"/>
</dbReference>
<evidence type="ECO:0000256" key="2">
    <source>
        <dbReference type="ARBA" id="ARBA00013047"/>
    </source>
</evidence>
<keyword evidence="7" id="KW-0464">Manganese</keyword>
<dbReference type="CDD" id="cd02196">
    <property type="entry name" value="PurM"/>
    <property type="match status" value="1"/>
</dbReference>
<feature type="domain" description="Phosphoribosylglycinamide synthetase C-domain" evidence="8">
    <location>
        <begin position="2"/>
        <end position="66"/>
    </location>
</feature>
<evidence type="ECO:0000313" key="10">
    <source>
        <dbReference type="Proteomes" id="UP000008370"/>
    </source>
</evidence>
<dbReference type="STRING" id="650164.K5WPV2"/>
<evidence type="ECO:0000256" key="3">
    <source>
        <dbReference type="ARBA" id="ARBA00022598"/>
    </source>
</evidence>
<keyword evidence="10" id="KW-1185">Reference proteome</keyword>
<dbReference type="Pfam" id="PF00586">
    <property type="entry name" value="AIRS"/>
    <property type="match status" value="1"/>
</dbReference>
<dbReference type="Pfam" id="PF02769">
    <property type="entry name" value="AIRS_C"/>
    <property type="match status" value="1"/>
</dbReference>
<dbReference type="PANTHER" id="PTHR10520:SF12">
    <property type="entry name" value="TRIFUNCTIONAL PURINE BIOSYNTHETIC PROTEIN ADENOSINE-3"/>
    <property type="match status" value="1"/>
</dbReference>
<dbReference type="Proteomes" id="UP000008370">
    <property type="component" value="Unassembled WGS sequence"/>
</dbReference>
<dbReference type="InterPro" id="IPR037123">
    <property type="entry name" value="PRibGlycinamide_synth_C_sf"/>
</dbReference>
<dbReference type="FunFam" id="3.30.1330.10:FF:000001">
    <property type="entry name" value="Phosphoribosylformylglycinamidine cyclo-ligase"/>
    <property type="match status" value="1"/>
</dbReference>
<proteinExistence type="inferred from homology"/>
<dbReference type="OrthoDB" id="2018833at2759"/>
<dbReference type="FunCoup" id="K5WPV2">
    <property type="interactions" value="605"/>
</dbReference>
<dbReference type="HOGENOM" id="CLU_047116_0_0_1"/>
<dbReference type="NCBIfam" id="TIGR00878">
    <property type="entry name" value="purM"/>
    <property type="match status" value="1"/>
</dbReference>
<evidence type="ECO:0000256" key="1">
    <source>
        <dbReference type="ARBA" id="ARBA00004686"/>
    </source>
</evidence>
<dbReference type="SUPFAM" id="SSF56042">
    <property type="entry name" value="PurM C-terminal domain-like"/>
    <property type="match status" value="1"/>
</dbReference>
<dbReference type="Pfam" id="PF02843">
    <property type="entry name" value="GARS_C"/>
    <property type="match status" value="1"/>
</dbReference>
<accession>K5WPV2</accession>
<dbReference type="Gene3D" id="3.90.600.10">
    <property type="entry name" value="Phosphoribosylglycinamide synthetase, C-terminal domain"/>
    <property type="match status" value="1"/>
</dbReference>
<dbReference type="InterPro" id="IPR016188">
    <property type="entry name" value="PurM-like_N"/>
</dbReference>
<keyword evidence="4" id="KW-0547">Nucleotide-binding</keyword>
<protein>
    <recommendedName>
        <fullName evidence="2">phosphoribosylformylglycinamidine cyclo-ligase</fullName>
        <ecNumber evidence="2">6.3.3.1</ecNumber>
    </recommendedName>
</protein>
<dbReference type="InterPro" id="IPR010918">
    <property type="entry name" value="PurM-like_C_dom"/>
</dbReference>
<dbReference type="PANTHER" id="PTHR10520">
    <property type="entry name" value="TRIFUNCTIONAL PURINE BIOSYNTHETIC PROTEIN ADENOSINE-3-RELATED"/>
    <property type="match status" value="1"/>
</dbReference>
<dbReference type="Gene3D" id="3.30.1330.10">
    <property type="entry name" value="PurM-like, N-terminal domain"/>
    <property type="match status" value="1"/>
</dbReference>
<evidence type="ECO:0000256" key="4">
    <source>
        <dbReference type="ARBA" id="ARBA00022741"/>
    </source>
</evidence>
<evidence type="ECO:0000313" key="9">
    <source>
        <dbReference type="EMBL" id="EKM61269.1"/>
    </source>
</evidence>
<comment type="pathway">
    <text evidence="1">Purine metabolism; IMP biosynthesis via de novo pathway; 5-amino-1-(5-phospho-D-ribosyl)imidazole from N(2)-formyl-N(1)-(5-phospho-D-ribosyl)glycinamide: step 2/2.</text>
</comment>
<keyword evidence="6" id="KW-0067">ATP-binding</keyword>
<reference evidence="9 10" key="1">
    <citation type="journal article" date="2012" name="BMC Genomics">
        <title>Comparative genomics of the white-rot fungi, Phanerochaete carnosa and P. chrysosporium, to elucidate the genetic basis of the distinct wood types they colonize.</title>
        <authorList>
            <person name="Suzuki H."/>
            <person name="MacDonald J."/>
            <person name="Syed K."/>
            <person name="Salamov A."/>
            <person name="Hori C."/>
            <person name="Aerts A."/>
            <person name="Henrissat B."/>
            <person name="Wiebenga A."/>
            <person name="vanKuyk P.A."/>
            <person name="Barry K."/>
            <person name="Lindquist E."/>
            <person name="LaButti K."/>
            <person name="Lapidus A."/>
            <person name="Lucas S."/>
            <person name="Coutinho P."/>
            <person name="Gong Y."/>
            <person name="Samejima M."/>
            <person name="Mahadevan R."/>
            <person name="Abou-Zaid M."/>
            <person name="de Vries R.P."/>
            <person name="Igarashi K."/>
            <person name="Yadav J.S."/>
            <person name="Grigoriev I.V."/>
            <person name="Master E.R."/>
        </authorList>
    </citation>
    <scope>NUCLEOTIDE SEQUENCE [LARGE SCALE GENOMIC DNA]</scope>
    <source>
        <strain evidence="9 10">HHB-10118-sp</strain>
    </source>
</reference>
<dbReference type="GO" id="GO:0004637">
    <property type="term" value="F:phosphoribosylamine-glycine ligase activity"/>
    <property type="evidence" value="ECO:0007669"/>
    <property type="project" value="InterPro"/>
</dbReference>
<dbReference type="KEGG" id="pco:PHACADRAFT_111657"/>
<evidence type="ECO:0000256" key="5">
    <source>
        <dbReference type="ARBA" id="ARBA00022755"/>
    </source>
</evidence>
<dbReference type="HAMAP" id="MF_00741">
    <property type="entry name" value="AIRS"/>
    <property type="match status" value="1"/>
</dbReference>
<dbReference type="SMART" id="SM01210">
    <property type="entry name" value="GARS_C"/>
    <property type="match status" value="1"/>
</dbReference>
<name>K5WPV2_PHACS</name>
<keyword evidence="5" id="KW-0658">Purine biosynthesis</keyword>
<dbReference type="GO" id="GO:0006189">
    <property type="term" value="P:'de novo' IMP biosynthetic process"/>
    <property type="evidence" value="ECO:0007669"/>
    <property type="project" value="UniProtKB-UniPathway"/>
</dbReference>
<gene>
    <name evidence="9" type="ORF">PHACADRAFT_111657</name>
</gene>
<dbReference type="InterPro" id="IPR020560">
    <property type="entry name" value="PRibGlycinamide_synth_C-dom"/>
</dbReference>
<dbReference type="GO" id="GO:0004641">
    <property type="term" value="F:phosphoribosylformylglycinamidine cyclo-ligase activity"/>
    <property type="evidence" value="ECO:0007669"/>
    <property type="project" value="UniProtKB-EC"/>
</dbReference>
<dbReference type="AlphaFoldDB" id="K5WPV2"/>
<dbReference type="RefSeq" id="XP_007390696.1">
    <property type="nucleotide sequence ID" value="XM_007390634.1"/>
</dbReference>
<dbReference type="InterPro" id="IPR004733">
    <property type="entry name" value="PurM_cligase"/>
</dbReference>
<dbReference type="FunFam" id="3.90.650.10:FF:000019">
    <property type="entry name" value="Trifunctional purine biosynthetic protein adenosine-3"/>
    <property type="match status" value="1"/>
</dbReference>
<dbReference type="SUPFAM" id="SSF51246">
    <property type="entry name" value="Rudiment single hybrid motif"/>
    <property type="match status" value="1"/>
</dbReference>